<reference evidence="2" key="1">
    <citation type="submission" date="2022-12" db="EMBL/GenBank/DDBJ databases">
        <title>Polyphasic identification of a Novel Hot-Spring Cyanobacterium Ocullathermofonsia sinensis gen nov. sp. nov. and Genomic Insights on its Adaptations to the Thermal Habitat.</title>
        <authorList>
            <person name="Daroch M."/>
            <person name="Tang J."/>
            <person name="Jiang Y."/>
        </authorList>
    </citation>
    <scope>NUCLEOTIDE SEQUENCE</scope>
    <source>
        <strain evidence="2">PKUAC-SCTA174</strain>
    </source>
</reference>
<dbReference type="GO" id="GO:0006935">
    <property type="term" value="P:chemotaxis"/>
    <property type="evidence" value="ECO:0007669"/>
    <property type="project" value="InterPro"/>
</dbReference>
<name>A0A9E8ZHL7_9CYAN</name>
<dbReference type="RefSeq" id="WP_268611971.1">
    <property type="nucleotide sequence ID" value="NZ_CP113797.1"/>
</dbReference>
<dbReference type="Proteomes" id="UP001163152">
    <property type="component" value="Chromosome"/>
</dbReference>
<dbReference type="Gene3D" id="2.30.30.40">
    <property type="entry name" value="SH3 Domains"/>
    <property type="match status" value="1"/>
</dbReference>
<dbReference type="PROSITE" id="PS50851">
    <property type="entry name" value="CHEW"/>
    <property type="match status" value="1"/>
</dbReference>
<gene>
    <name evidence="2" type="ORF">OXH18_07940</name>
</gene>
<dbReference type="InterPro" id="IPR002545">
    <property type="entry name" value="CheW-lke_dom"/>
</dbReference>
<dbReference type="EMBL" id="CP113797">
    <property type="protein sequence ID" value="WAL61902.1"/>
    <property type="molecule type" value="Genomic_DNA"/>
</dbReference>
<dbReference type="Pfam" id="PF01584">
    <property type="entry name" value="CheW"/>
    <property type="match status" value="1"/>
</dbReference>
<feature type="domain" description="CheW-like" evidence="1">
    <location>
        <begin position="79"/>
        <end position="214"/>
    </location>
</feature>
<evidence type="ECO:0000313" key="3">
    <source>
        <dbReference type="Proteomes" id="UP001163152"/>
    </source>
</evidence>
<evidence type="ECO:0000313" key="2">
    <source>
        <dbReference type="EMBL" id="WAL61902.1"/>
    </source>
</evidence>
<protein>
    <submittedName>
        <fullName evidence="2">Chemotaxis protein CheW</fullName>
    </submittedName>
</protein>
<dbReference type="InterPro" id="IPR036061">
    <property type="entry name" value="CheW-like_dom_sf"/>
</dbReference>
<dbReference type="GO" id="GO:0007165">
    <property type="term" value="P:signal transduction"/>
    <property type="evidence" value="ECO:0007669"/>
    <property type="project" value="InterPro"/>
</dbReference>
<dbReference type="SUPFAM" id="SSF50341">
    <property type="entry name" value="CheW-like"/>
    <property type="match status" value="1"/>
</dbReference>
<accession>A0A9E8ZHL7</accession>
<proteinExistence type="predicted"/>
<sequence>MNAVNSLLGIEEFEDVRNLEGVPCNSSANQSDSDKLIESDAQSITTPVTEATAELDIELDNELEGELIAKLNSLSFSLQYRYLITQIEHQQFAFPLNWVADLILIEQSQILSLPFYGPMLLGVLHYRGEVVPLVVAPLTPFTDIATVARRLRTKHTVTAVRLNQSVGKLAGIGIVVDRVIERMSSVPASVPAIEPPSLRVFQLEDIPASIWQPR</sequence>
<keyword evidence="3" id="KW-1185">Reference proteome</keyword>
<dbReference type="KEGG" id="tsin:OXH18_07940"/>
<evidence type="ECO:0000259" key="1">
    <source>
        <dbReference type="PROSITE" id="PS50851"/>
    </source>
</evidence>
<dbReference type="AlphaFoldDB" id="A0A9E8ZHL7"/>
<organism evidence="2 3">
    <name type="scientific">Thermocoleostomius sinensis A174</name>
    <dbReference type="NCBI Taxonomy" id="2016057"/>
    <lineage>
        <taxon>Bacteria</taxon>
        <taxon>Bacillati</taxon>
        <taxon>Cyanobacteriota</taxon>
        <taxon>Cyanophyceae</taxon>
        <taxon>Oculatellales</taxon>
        <taxon>Oculatellaceae</taxon>
        <taxon>Thermocoleostomius</taxon>
    </lineage>
</organism>
<dbReference type="Gene3D" id="2.40.50.180">
    <property type="entry name" value="CheA-289, Domain 4"/>
    <property type="match status" value="1"/>
</dbReference>